<organism evidence="1 2">
    <name type="scientific">Streptomyces peucetius</name>
    <dbReference type="NCBI Taxonomy" id="1950"/>
    <lineage>
        <taxon>Bacteria</taxon>
        <taxon>Bacillati</taxon>
        <taxon>Actinomycetota</taxon>
        <taxon>Actinomycetes</taxon>
        <taxon>Kitasatosporales</taxon>
        <taxon>Streptomycetaceae</taxon>
        <taxon>Streptomyces</taxon>
    </lineage>
</organism>
<accession>A0ABY6I6K9</accession>
<proteinExistence type="predicted"/>
<gene>
    <name evidence="1" type="ORF">OGH68_14860</name>
</gene>
<protein>
    <recommendedName>
        <fullName evidence="3">OvmZ protein</fullName>
    </recommendedName>
</protein>
<sequence>MADRIPSQCTSTRCRRAAQEGGLPSRRAEPGARLCGSCLRAFLRDLAALPALHRESEQYLTPAEGGLAPRVTGSRENTLPVSTKAVDSRHDAVARLSSWARLVAEERPSTTPPRRTVTAMTAFLTGHKDWLVAHPAAGRMADEIAAAAAGLRDLDVRRSADLVPLGACVEPGCEAQVSLPRRGGDDLVLRGPVCGAGHVLTPRQWLAMKEAA</sequence>
<evidence type="ECO:0000313" key="2">
    <source>
        <dbReference type="Proteomes" id="UP001163878"/>
    </source>
</evidence>
<dbReference type="EMBL" id="CP107567">
    <property type="protein sequence ID" value="UYQ62637.1"/>
    <property type="molecule type" value="Genomic_DNA"/>
</dbReference>
<reference evidence="1" key="1">
    <citation type="submission" date="2022-10" db="EMBL/GenBank/DDBJ databases">
        <title>Cytochrome P450 Catalyzes Benzene Ring Formation in the Biosynthesis of Trialkyl-Substituted Aromatic Polyketides.</title>
        <authorList>
            <person name="Zhao E."/>
            <person name="Ge H."/>
        </authorList>
    </citation>
    <scope>NUCLEOTIDE SEQUENCE</scope>
    <source>
        <strain evidence="1">NA0869</strain>
    </source>
</reference>
<evidence type="ECO:0008006" key="3">
    <source>
        <dbReference type="Google" id="ProtNLM"/>
    </source>
</evidence>
<evidence type="ECO:0000313" key="1">
    <source>
        <dbReference type="EMBL" id="UYQ62637.1"/>
    </source>
</evidence>
<name>A0ABY6I6K9_STRPE</name>
<dbReference type="RefSeq" id="WP_264244330.1">
    <property type="nucleotide sequence ID" value="NZ_CP107567.1"/>
</dbReference>
<keyword evidence="2" id="KW-1185">Reference proteome</keyword>
<dbReference type="Proteomes" id="UP001163878">
    <property type="component" value="Chromosome"/>
</dbReference>